<feature type="transmembrane region" description="Helical" evidence="8">
    <location>
        <begin position="49"/>
        <end position="66"/>
    </location>
</feature>
<feature type="transmembrane region" description="Helical" evidence="8">
    <location>
        <begin position="135"/>
        <end position="155"/>
    </location>
</feature>
<feature type="transmembrane region" description="Helical" evidence="8">
    <location>
        <begin position="280"/>
        <end position="298"/>
    </location>
</feature>
<dbReference type="PANTHER" id="PTHR43271:SF1">
    <property type="entry name" value="INNER MEMBRANE TRANSPORT PROTEIN YNFM"/>
    <property type="match status" value="1"/>
</dbReference>
<evidence type="ECO:0000313" key="11">
    <source>
        <dbReference type="Proteomes" id="UP001449225"/>
    </source>
</evidence>
<feature type="transmembrane region" description="Helical" evidence="8">
    <location>
        <begin position="167"/>
        <end position="189"/>
    </location>
</feature>
<feature type="domain" description="Major facilitator superfamily (MFS) profile" evidence="9">
    <location>
        <begin position="12"/>
        <end position="395"/>
    </location>
</feature>
<evidence type="ECO:0000256" key="5">
    <source>
        <dbReference type="ARBA" id="ARBA00022692"/>
    </source>
</evidence>
<dbReference type="Gene3D" id="1.20.1250.20">
    <property type="entry name" value="MFS general substrate transporter like domains"/>
    <property type="match status" value="1"/>
</dbReference>
<dbReference type="EMBL" id="JBBMRA010000008">
    <property type="protein sequence ID" value="MEM5536767.1"/>
    <property type="molecule type" value="Genomic_DNA"/>
</dbReference>
<feature type="transmembrane region" description="Helical" evidence="8">
    <location>
        <begin position="210"/>
        <end position="230"/>
    </location>
</feature>
<dbReference type="InterPro" id="IPR036259">
    <property type="entry name" value="MFS_trans_sf"/>
</dbReference>
<feature type="transmembrane region" description="Helical" evidence="8">
    <location>
        <begin position="78"/>
        <end position="97"/>
    </location>
</feature>
<evidence type="ECO:0000256" key="7">
    <source>
        <dbReference type="ARBA" id="ARBA00023136"/>
    </source>
</evidence>
<feature type="transmembrane region" description="Helical" evidence="8">
    <location>
        <begin position="304"/>
        <end position="326"/>
    </location>
</feature>
<evidence type="ECO:0000256" key="1">
    <source>
        <dbReference type="ARBA" id="ARBA00004651"/>
    </source>
</evidence>
<organism evidence="10 11">
    <name type="scientific">Neptuniibacter pectenicola</name>
    <dbReference type="NCBI Taxonomy" id="1806669"/>
    <lineage>
        <taxon>Bacteria</taxon>
        <taxon>Pseudomonadati</taxon>
        <taxon>Pseudomonadota</taxon>
        <taxon>Gammaproteobacteria</taxon>
        <taxon>Oceanospirillales</taxon>
        <taxon>Oceanospirillaceae</taxon>
        <taxon>Neptuniibacter</taxon>
    </lineage>
</organism>
<dbReference type="SUPFAM" id="SSF103473">
    <property type="entry name" value="MFS general substrate transporter"/>
    <property type="match status" value="1"/>
</dbReference>
<name>A0ABU9TSY3_9GAMM</name>
<reference evidence="10 11" key="1">
    <citation type="submission" date="2024-03" db="EMBL/GenBank/DDBJ databases">
        <title>Community enrichment and isolation of bacterial strains for fucoidan degradation.</title>
        <authorList>
            <person name="Sichert A."/>
        </authorList>
    </citation>
    <scope>NUCLEOTIDE SEQUENCE [LARGE SCALE GENOMIC DNA]</scope>
    <source>
        <strain evidence="10 11">AS76</strain>
    </source>
</reference>
<evidence type="ECO:0000256" key="8">
    <source>
        <dbReference type="SAM" id="Phobius"/>
    </source>
</evidence>
<sequence length="401" mass="43227">MIEAGTAQFWRATLALCLGSFMVFSNVYITQPLLPMLANEFQVTPLQASWSLTVTTLTLGISLLFFGPISDAIGRTQLMLGSMAGVVVCSFALSQVSSFEQLILLRAVQGVCLAGLPAIAIAYMGDEFGRNALRVAVGLYISGNTLGGIGGRLIGGFIGDWLGWQEAFALMSLISFVCLSVFAWMLPVSENFTPSLLRPKRIVDDMLSHLRNPLLVLAYLIGGFNFFIFINQYSYATFLLAEAPFSLPASLLGMLFLTYLSGTFGSAISGNIAARIPQPLVIALGCLILMLGTLVTLIPSLWAIILGFLINAFGFFVAHSSASSWVSQNARHARATASSIYLVFYYLGASSGGFYLDPFWHWAGWSGIVVGSLMVLVFTFVLSIGLYLRSRPSLATEQGCG</sequence>
<proteinExistence type="inferred from homology"/>
<evidence type="ECO:0000259" key="9">
    <source>
        <dbReference type="PROSITE" id="PS50850"/>
    </source>
</evidence>
<dbReference type="InterPro" id="IPR020846">
    <property type="entry name" value="MFS_dom"/>
</dbReference>
<dbReference type="RefSeq" id="WP_067983957.1">
    <property type="nucleotide sequence ID" value="NZ_JBBMRA010000008.1"/>
</dbReference>
<accession>A0ABU9TSY3</accession>
<evidence type="ECO:0000313" key="10">
    <source>
        <dbReference type="EMBL" id="MEM5536767.1"/>
    </source>
</evidence>
<feature type="transmembrane region" description="Helical" evidence="8">
    <location>
        <begin position="12"/>
        <end position="29"/>
    </location>
</feature>
<dbReference type="Pfam" id="PF07690">
    <property type="entry name" value="MFS_1"/>
    <property type="match status" value="1"/>
</dbReference>
<dbReference type="InterPro" id="IPR011701">
    <property type="entry name" value="MFS"/>
</dbReference>
<feature type="transmembrane region" description="Helical" evidence="8">
    <location>
        <begin position="338"/>
        <end position="356"/>
    </location>
</feature>
<keyword evidence="7 8" id="KW-0472">Membrane</keyword>
<dbReference type="Proteomes" id="UP001449225">
    <property type="component" value="Unassembled WGS sequence"/>
</dbReference>
<feature type="transmembrane region" description="Helical" evidence="8">
    <location>
        <begin position="250"/>
        <end position="268"/>
    </location>
</feature>
<comment type="similarity">
    <text evidence="2">Belongs to the major facilitator superfamily.</text>
</comment>
<dbReference type="CDD" id="cd17324">
    <property type="entry name" value="MFS_NepI_like"/>
    <property type="match status" value="1"/>
</dbReference>
<keyword evidence="11" id="KW-1185">Reference proteome</keyword>
<dbReference type="PROSITE" id="PS50850">
    <property type="entry name" value="MFS"/>
    <property type="match status" value="1"/>
</dbReference>
<evidence type="ECO:0000256" key="4">
    <source>
        <dbReference type="ARBA" id="ARBA00022475"/>
    </source>
</evidence>
<keyword evidence="3" id="KW-0813">Transport</keyword>
<comment type="subcellular location">
    <subcellularLocation>
        <location evidence="1">Cell membrane</location>
        <topology evidence="1">Multi-pass membrane protein</topology>
    </subcellularLocation>
</comment>
<gene>
    <name evidence="10" type="ORF">WNY58_10230</name>
</gene>
<protein>
    <submittedName>
        <fullName evidence="10">MFS transporter</fullName>
    </submittedName>
</protein>
<feature type="transmembrane region" description="Helical" evidence="8">
    <location>
        <begin position="103"/>
        <end position="123"/>
    </location>
</feature>
<keyword evidence="4" id="KW-1003">Cell membrane</keyword>
<keyword evidence="6 8" id="KW-1133">Transmembrane helix</keyword>
<dbReference type="PANTHER" id="PTHR43271">
    <property type="entry name" value="BLL2771 PROTEIN"/>
    <property type="match status" value="1"/>
</dbReference>
<evidence type="ECO:0000256" key="2">
    <source>
        <dbReference type="ARBA" id="ARBA00008335"/>
    </source>
</evidence>
<comment type="caution">
    <text evidence="10">The sequence shown here is derived from an EMBL/GenBank/DDBJ whole genome shotgun (WGS) entry which is preliminary data.</text>
</comment>
<keyword evidence="5 8" id="KW-0812">Transmembrane</keyword>
<evidence type="ECO:0000256" key="6">
    <source>
        <dbReference type="ARBA" id="ARBA00022989"/>
    </source>
</evidence>
<feature type="transmembrane region" description="Helical" evidence="8">
    <location>
        <begin position="362"/>
        <end position="388"/>
    </location>
</feature>
<evidence type="ECO:0000256" key="3">
    <source>
        <dbReference type="ARBA" id="ARBA00022448"/>
    </source>
</evidence>